<evidence type="ECO:0000313" key="1">
    <source>
        <dbReference type="EMBL" id="GAG20468.1"/>
    </source>
</evidence>
<proteinExistence type="predicted"/>
<feature type="non-terminal residue" evidence="1">
    <location>
        <position position="52"/>
    </location>
</feature>
<sequence>MYDKDYTVKDGRLINNAPPTQMGITKMANRKRAEKRAEKVGIIVEANNISRM</sequence>
<reference evidence="1" key="1">
    <citation type="journal article" date="2014" name="Front. Microbiol.">
        <title>High frequency of phylogenetically diverse reductive dehalogenase-homologous genes in deep subseafloor sedimentary metagenomes.</title>
        <authorList>
            <person name="Kawai M."/>
            <person name="Futagami T."/>
            <person name="Toyoda A."/>
            <person name="Takaki Y."/>
            <person name="Nishi S."/>
            <person name="Hori S."/>
            <person name="Arai W."/>
            <person name="Tsubouchi T."/>
            <person name="Morono Y."/>
            <person name="Uchiyama I."/>
            <person name="Ito T."/>
            <person name="Fujiyama A."/>
            <person name="Inagaki F."/>
            <person name="Takami H."/>
        </authorList>
    </citation>
    <scope>NUCLEOTIDE SEQUENCE</scope>
    <source>
        <strain evidence="1">Expedition CK06-06</strain>
    </source>
</reference>
<dbReference type="EMBL" id="BARS01031643">
    <property type="protein sequence ID" value="GAG20468.1"/>
    <property type="molecule type" value="Genomic_DNA"/>
</dbReference>
<accession>X0W7A3</accession>
<gene>
    <name evidence="1" type="ORF">S01H1_49217</name>
</gene>
<dbReference type="AlphaFoldDB" id="X0W7A3"/>
<protein>
    <submittedName>
        <fullName evidence="1">Uncharacterized protein</fullName>
    </submittedName>
</protein>
<comment type="caution">
    <text evidence="1">The sequence shown here is derived from an EMBL/GenBank/DDBJ whole genome shotgun (WGS) entry which is preliminary data.</text>
</comment>
<organism evidence="1">
    <name type="scientific">marine sediment metagenome</name>
    <dbReference type="NCBI Taxonomy" id="412755"/>
    <lineage>
        <taxon>unclassified sequences</taxon>
        <taxon>metagenomes</taxon>
        <taxon>ecological metagenomes</taxon>
    </lineage>
</organism>
<name>X0W7A3_9ZZZZ</name>